<reference evidence="3 4" key="1">
    <citation type="submission" date="2019-09" db="EMBL/GenBank/DDBJ databases">
        <authorList>
            <person name="Chandra G."/>
            <person name="Truman W A."/>
        </authorList>
    </citation>
    <scope>NUCLEOTIDE SEQUENCE [LARGE SCALE GENOMIC DNA]</scope>
    <source>
        <strain evidence="3">PS925</strain>
    </source>
</reference>
<feature type="region of interest" description="Disordered" evidence="1">
    <location>
        <begin position="485"/>
        <end position="506"/>
    </location>
</feature>
<evidence type="ECO:0000259" key="2">
    <source>
        <dbReference type="Pfam" id="PF20178"/>
    </source>
</evidence>
<dbReference type="InterPro" id="IPR046673">
    <property type="entry name" value="ToxA_N"/>
</dbReference>
<dbReference type="AlphaFoldDB" id="A0A5E7VN25"/>
<feature type="domain" description="Dermonecrotic toxin N-terminal" evidence="2">
    <location>
        <begin position="27"/>
        <end position="287"/>
    </location>
</feature>
<feature type="compositionally biased region" description="Pro residues" evidence="1">
    <location>
        <begin position="492"/>
        <end position="506"/>
    </location>
</feature>
<name>A0A5E7VN25_PSEFL</name>
<sequence>MKSPEQRPLPNAADKASLKAMAATVVQMCPGLHDEAHQIARELLERKHLKGIDPDRVYFHRFKSAQSSTRSFTGWEHIREKPYESITLTQLVIHRFRATDQDNADLLDLYAGFYTDGPDNENFDHRNECRLHGNEVLDAFWDIDFSTRYHNQLTAFWNTHGNDFRTLAKCTFLSRAVQALELKQLTDSDFQCIVGALIGPVTWPVTLAMMQSSHTVDGDVRAFDISGHVATNLLRVVAPTGRQIIYMPGEELAFVVRQTPADMHWWVLEQMNQIIRRQNFFSHFPLAERQRMTENITDLMNRLVSTWGHADHHLINQHNLALSGDAFSGLRDTTRNAMFAEASLSLTSNGDLRKKLWIGYLSAGLKVFGPMAAVGWPVALPVIGAGIASMGLNIDQAVNGKTASERKAGALGAVASGIETLFNLPFLKGTGAMLETGVQVEAAEATEMAELIESASAVEPEPPVDTQQIMVPDSPDVFVSESDPPRLIPAASAPPPQVPAASAPPPQVPHKYLCNELLDGLQAESEPGQFEGIFRLDADPPYAVLLDENPYYVKYFTDSRGGGYWAIVDPERPNQLVHSLPIRLNAEGLWERMRSLGLSGGGQCMGKACAPDIALDTFEPPAPEVAVEPEFESAATVVRPIRIVPSAYDIEPTVRRSIKGWALNLNETHAQLLPDASGALSMTDPFELYAVSKRKLLQTAARKFFSNIPWITSPARPPTPEITASLDIPGLLDRIFESASGLVVGETLDRIASMRFMIENMPALARHAKTLYMRGILSDFAQVELNRYFTSGTLSADLQTYLSSLGTDPAGRFNAVELVKVARQNGVRIQGIDCAASYKMKSPLSPYDEQMIGTYLASDIMTGDTYLNSPRKWIVLIGAQNTNTLRGLAGISEIKGGIGLRIEEVGMETTMDIEADPGIEVRRGSFPNGSASPGNNDVLRADLRLRVPAEPVNWTEDTLENLLHRRGMFMLRKIADTYTVVHRSKQGMLVRTRVSQLPDGSVSLHRPSWPQVNDVPFASIEQMSNRLIEMGLTLQSRLPD</sequence>
<accession>A0A5E7VN25</accession>
<evidence type="ECO:0000313" key="3">
    <source>
        <dbReference type="EMBL" id="VVQ24007.1"/>
    </source>
</evidence>
<proteinExistence type="predicted"/>
<evidence type="ECO:0000313" key="4">
    <source>
        <dbReference type="Proteomes" id="UP000412311"/>
    </source>
</evidence>
<evidence type="ECO:0000256" key="1">
    <source>
        <dbReference type="SAM" id="MobiDB-lite"/>
    </source>
</evidence>
<dbReference type="EMBL" id="CABVJG010000022">
    <property type="protein sequence ID" value="VVQ24007.1"/>
    <property type="molecule type" value="Genomic_DNA"/>
</dbReference>
<dbReference type="RefSeq" id="WP_150795439.1">
    <property type="nucleotide sequence ID" value="NZ_CABVJG010000022.1"/>
</dbReference>
<dbReference type="Gene3D" id="3.40.50.11550">
    <property type="match status" value="1"/>
</dbReference>
<gene>
    <name evidence="3" type="ORF">PS925_05431</name>
</gene>
<dbReference type="CDD" id="cd14729">
    <property type="entry name" value="RtxA-like"/>
    <property type="match status" value="1"/>
</dbReference>
<dbReference type="Proteomes" id="UP000412311">
    <property type="component" value="Unassembled WGS sequence"/>
</dbReference>
<dbReference type="Pfam" id="PF20178">
    <property type="entry name" value="ToxA_N"/>
    <property type="match status" value="1"/>
</dbReference>
<organism evidence="3 4">
    <name type="scientific">Pseudomonas fluorescens</name>
    <dbReference type="NCBI Taxonomy" id="294"/>
    <lineage>
        <taxon>Bacteria</taxon>
        <taxon>Pseudomonadati</taxon>
        <taxon>Pseudomonadota</taxon>
        <taxon>Gammaproteobacteria</taxon>
        <taxon>Pseudomonadales</taxon>
        <taxon>Pseudomonadaceae</taxon>
        <taxon>Pseudomonas</taxon>
    </lineage>
</organism>
<dbReference type="SUPFAM" id="SSF159501">
    <property type="entry name" value="EreA/ChaN-like"/>
    <property type="match status" value="1"/>
</dbReference>
<protein>
    <recommendedName>
        <fullName evidence="2">Dermonecrotic toxin N-terminal domain-containing protein</fullName>
    </recommendedName>
</protein>